<dbReference type="GO" id="GO:0004252">
    <property type="term" value="F:serine-type endopeptidase activity"/>
    <property type="evidence" value="ECO:0007669"/>
    <property type="project" value="InterPro"/>
</dbReference>
<feature type="transmembrane region" description="Helical" evidence="7">
    <location>
        <begin position="259"/>
        <end position="277"/>
    </location>
</feature>
<feature type="transmembrane region" description="Helical" evidence="7">
    <location>
        <begin position="117"/>
        <end position="143"/>
    </location>
</feature>
<evidence type="ECO:0000256" key="3">
    <source>
        <dbReference type="ARBA" id="ARBA00022692"/>
    </source>
</evidence>
<comment type="subcellular location">
    <subcellularLocation>
        <location evidence="1">Membrane</location>
        <topology evidence="1">Multi-pass membrane protein</topology>
    </subcellularLocation>
</comment>
<evidence type="ECO:0000313" key="10">
    <source>
        <dbReference type="Proteomes" id="UP000235739"/>
    </source>
</evidence>
<organism evidence="9 10">
    <name type="scientific">Glutamicibacter arilaitensis</name>
    <dbReference type="NCBI Taxonomy" id="256701"/>
    <lineage>
        <taxon>Bacteria</taxon>
        <taxon>Bacillati</taxon>
        <taxon>Actinomycetota</taxon>
        <taxon>Actinomycetes</taxon>
        <taxon>Micrococcales</taxon>
        <taxon>Micrococcaceae</taxon>
        <taxon>Glutamicibacter</taxon>
    </lineage>
</organism>
<name>A0A2N7S117_9MICC</name>
<accession>A0A2N7S117</accession>
<comment type="caution">
    <text evidence="9">The sequence shown here is derived from an EMBL/GenBank/DDBJ whole genome shotgun (WGS) entry which is preliminary data.</text>
</comment>
<feature type="transmembrane region" description="Helical" evidence="7">
    <location>
        <begin position="205"/>
        <end position="225"/>
    </location>
</feature>
<reference evidence="9 10" key="1">
    <citation type="journal article" date="2017" name="Elife">
        <title>Extensive horizontal gene transfer in cheese-associated bacteria.</title>
        <authorList>
            <person name="Bonham K.S."/>
            <person name="Wolfe B.E."/>
            <person name="Dutton R.J."/>
        </authorList>
    </citation>
    <scope>NUCLEOTIDE SEQUENCE [LARGE SCALE GENOMIC DNA]</scope>
    <source>
        <strain evidence="9 10">JB182</strain>
    </source>
</reference>
<evidence type="ECO:0000256" key="1">
    <source>
        <dbReference type="ARBA" id="ARBA00004141"/>
    </source>
</evidence>
<dbReference type="PANTHER" id="PTHR43731">
    <property type="entry name" value="RHOMBOID PROTEASE"/>
    <property type="match status" value="1"/>
</dbReference>
<evidence type="ECO:0000256" key="5">
    <source>
        <dbReference type="ARBA" id="ARBA00022989"/>
    </source>
</evidence>
<dbReference type="SUPFAM" id="SSF144091">
    <property type="entry name" value="Rhomboid-like"/>
    <property type="match status" value="1"/>
</dbReference>
<feature type="transmembrane region" description="Helical" evidence="7">
    <location>
        <begin position="179"/>
        <end position="198"/>
    </location>
</feature>
<evidence type="ECO:0000313" key="9">
    <source>
        <dbReference type="EMBL" id="PMQ19825.1"/>
    </source>
</evidence>
<dbReference type="EMBL" id="PNQX01000002">
    <property type="protein sequence ID" value="PMQ19825.1"/>
    <property type="molecule type" value="Genomic_DNA"/>
</dbReference>
<comment type="similarity">
    <text evidence="2">Belongs to the peptidase S54 family.</text>
</comment>
<evidence type="ECO:0000256" key="6">
    <source>
        <dbReference type="ARBA" id="ARBA00023136"/>
    </source>
</evidence>
<evidence type="ECO:0000256" key="2">
    <source>
        <dbReference type="ARBA" id="ARBA00009045"/>
    </source>
</evidence>
<keyword evidence="9" id="KW-0645">Protease</keyword>
<keyword evidence="4" id="KW-0378">Hydrolase</keyword>
<keyword evidence="3 7" id="KW-0812">Transmembrane</keyword>
<feature type="transmembrane region" description="Helical" evidence="7">
    <location>
        <begin position="77"/>
        <end position="97"/>
    </location>
</feature>
<feature type="transmembrane region" description="Helical" evidence="7">
    <location>
        <begin position="231"/>
        <end position="247"/>
    </location>
</feature>
<dbReference type="InterPro" id="IPR022764">
    <property type="entry name" value="Peptidase_S54_rhomboid_dom"/>
</dbReference>
<dbReference type="Pfam" id="PF01694">
    <property type="entry name" value="Rhomboid"/>
    <property type="match status" value="1"/>
</dbReference>
<dbReference type="InterPro" id="IPR035952">
    <property type="entry name" value="Rhomboid-like_sf"/>
</dbReference>
<protein>
    <submittedName>
        <fullName evidence="9">Rhomboid family intramembrane serine protease</fullName>
    </submittedName>
</protein>
<sequence length="285" mass="30600">MSYGQVSPEGQAAPTCFRHPQTFSFVSCNRCGRPVCPQCQVSAPVGVQCVECVAQANKRLPQQKTQFGGRLRAGAPIVTYTFIGLNVLVYVLQWVIPGLTNQLVLAPALAAYEPWRLITSAFAHSTSSLLHLAMNMYGVYIFGTMLEPRMGRLRFTWLYLLSAFGGSLGILLLSAPLSATLGASGALAGLFLATFVVFRSNKQALRSMGIILALNVALGFFVQSISWQGHLGGAILGILAACCIVLIPRSNPQRARIQILLLTALSVALLTGIYVSTEAVKWPLG</sequence>
<keyword evidence="6 7" id="KW-0472">Membrane</keyword>
<evidence type="ECO:0000256" key="4">
    <source>
        <dbReference type="ARBA" id="ARBA00022801"/>
    </source>
</evidence>
<proteinExistence type="inferred from homology"/>
<evidence type="ECO:0000259" key="8">
    <source>
        <dbReference type="Pfam" id="PF01694"/>
    </source>
</evidence>
<dbReference type="AlphaFoldDB" id="A0A2N7S117"/>
<dbReference type="InterPro" id="IPR050925">
    <property type="entry name" value="Rhomboid_protease_S54"/>
</dbReference>
<keyword evidence="5 7" id="KW-1133">Transmembrane helix</keyword>
<feature type="transmembrane region" description="Helical" evidence="7">
    <location>
        <begin position="155"/>
        <end position="173"/>
    </location>
</feature>
<evidence type="ECO:0000256" key="7">
    <source>
        <dbReference type="SAM" id="Phobius"/>
    </source>
</evidence>
<dbReference type="PANTHER" id="PTHR43731:SF14">
    <property type="entry name" value="PRESENILIN-ASSOCIATED RHOMBOID-LIKE PROTEIN, MITOCHONDRIAL"/>
    <property type="match status" value="1"/>
</dbReference>
<dbReference type="GO" id="GO:0006508">
    <property type="term" value="P:proteolysis"/>
    <property type="evidence" value="ECO:0007669"/>
    <property type="project" value="UniProtKB-KW"/>
</dbReference>
<dbReference type="Proteomes" id="UP000235739">
    <property type="component" value="Unassembled WGS sequence"/>
</dbReference>
<feature type="domain" description="Peptidase S54 rhomboid" evidence="8">
    <location>
        <begin position="113"/>
        <end position="244"/>
    </location>
</feature>
<gene>
    <name evidence="9" type="ORF">CIK84_14420</name>
</gene>
<dbReference type="Gene3D" id="1.20.1540.10">
    <property type="entry name" value="Rhomboid-like"/>
    <property type="match status" value="1"/>
</dbReference>
<dbReference type="GO" id="GO:0016020">
    <property type="term" value="C:membrane"/>
    <property type="evidence" value="ECO:0007669"/>
    <property type="project" value="UniProtKB-SubCell"/>
</dbReference>